<evidence type="ECO:0000313" key="1">
    <source>
        <dbReference type="EMBL" id="KII73779.1"/>
    </source>
</evidence>
<dbReference type="AlphaFoldDB" id="A0A0C2J7J6"/>
<name>A0A0C2J7J6_THEKT</name>
<organism evidence="1 2">
    <name type="scientific">Thelohanellus kitauei</name>
    <name type="common">Myxosporean</name>
    <dbReference type="NCBI Taxonomy" id="669202"/>
    <lineage>
        <taxon>Eukaryota</taxon>
        <taxon>Metazoa</taxon>
        <taxon>Cnidaria</taxon>
        <taxon>Myxozoa</taxon>
        <taxon>Myxosporea</taxon>
        <taxon>Bivalvulida</taxon>
        <taxon>Platysporina</taxon>
        <taxon>Myxobolidae</taxon>
        <taxon>Thelohanellus</taxon>
    </lineage>
</organism>
<reference evidence="1 2" key="1">
    <citation type="journal article" date="2014" name="Genome Biol. Evol.">
        <title>The genome of the myxosporean Thelohanellus kitauei shows adaptations to nutrient acquisition within its fish host.</title>
        <authorList>
            <person name="Yang Y."/>
            <person name="Xiong J."/>
            <person name="Zhou Z."/>
            <person name="Huo F."/>
            <person name="Miao W."/>
            <person name="Ran C."/>
            <person name="Liu Y."/>
            <person name="Zhang J."/>
            <person name="Feng J."/>
            <person name="Wang M."/>
            <person name="Wang M."/>
            <person name="Wang L."/>
            <person name="Yao B."/>
        </authorList>
    </citation>
    <scope>NUCLEOTIDE SEQUENCE [LARGE SCALE GENOMIC DNA]</scope>
    <source>
        <strain evidence="1">Wuqing</strain>
    </source>
</reference>
<protein>
    <submittedName>
        <fullName evidence="1">Uncharacterized protein</fullName>
    </submittedName>
</protein>
<gene>
    <name evidence="1" type="ORF">RF11_14972</name>
</gene>
<keyword evidence="2" id="KW-1185">Reference proteome</keyword>
<accession>A0A0C2J7J6</accession>
<comment type="caution">
    <text evidence="1">The sequence shown here is derived from an EMBL/GenBank/DDBJ whole genome shotgun (WGS) entry which is preliminary data.</text>
</comment>
<sequence length="108" mass="12530">MKVDIDYKDLNSEILIMREEIVYYLKYTTEKCTSTIQIGSGKYKNAKMVILKPSNTLDMSYFYGPSVNIKFFECLSMTEIDISIPKLEGLSELLEGCYYESESLQQYT</sequence>
<evidence type="ECO:0000313" key="2">
    <source>
        <dbReference type="Proteomes" id="UP000031668"/>
    </source>
</evidence>
<dbReference type="Proteomes" id="UP000031668">
    <property type="component" value="Unassembled WGS sequence"/>
</dbReference>
<dbReference type="EMBL" id="JWZT01000680">
    <property type="protein sequence ID" value="KII73779.1"/>
    <property type="molecule type" value="Genomic_DNA"/>
</dbReference>
<proteinExistence type="predicted"/>